<keyword evidence="1" id="KW-0472">Membrane</keyword>
<evidence type="ECO:0008006" key="4">
    <source>
        <dbReference type="Google" id="ProtNLM"/>
    </source>
</evidence>
<evidence type="ECO:0000256" key="1">
    <source>
        <dbReference type="SAM" id="Phobius"/>
    </source>
</evidence>
<dbReference type="RefSeq" id="WP_124908698.1">
    <property type="nucleotide sequence ID" value="NZ_RQJP01000004.1"/>
</dbReference>
<organism evidence="2 3">
    <name type="scientific">Larkinella knui</name>
    <dbReference type="NCBI Taxonomy" id="2025310"/>
    <lineage>
        <taxon>Bacteria</taxon>
        <taxon>Pseudomonadati</taxon>
        <taxon>Bacteroidota</taxon>
        <taxon>Cytophagia</taxon>
        <taxon>Cytophagales</taxon>
        <taxon>Spirosomataceae</taxon>
        <taxon>Larkinella</taxon>
    </lineage>
</organism>
<feature type="transmembrane region" description="Helical" evidence="1">
    <location>
        <begin position="102"/>
        <end position="128"/>
    </location>
</feature>
<comment type="caution">
    <text evidence="2">The sequence shown here is derived from an EMBL/GenBank/DDBJ whole genome shotgun (WGS) entry which is preliminary data.</text>
</comment>
<feature type="transmembrane region" description="Helical" evidence="1">
    <location>
        <begin position="66"/>
        <end position="90"/>
    </location>
</feature>
<evidence type="ECO:0000313" key="2">
    <source>
        <dbReference type="EMBL" id="RRB12747.1"/>
    </source>
</evidence>
<name>A0A3P1CHJ9_9BACT</name>
<keyword evidence="1" id="KW-1133">Transmembrane helix</keyword>
<protein>
    <recommendedName>
        <fullName evidence="4">DUF4386 domain-containing protein</fullName>
    </recommendedName>
</protein>
<dbReference type="Proteomes" id="UP000274271">
    <property type="component" value="Unassembled WGS sequence"/>
</dbReference>
<evidence type="ECO:0000313" key="3">
    <source>
        <dbReference type="Proteomes" id="UP000274271"/>
    </source>
</evidence>
<reference evidence="2 3" key="1">
    <citation type="submission" date="2018-11" db="EMBL/GenBank/DDBJ databases">
        <authorList>
            <person name="Zhou Z."/>
            <person name="Wang G."/>
        </authorList>
    </citation>
    <scope>NUCLEOTIDE SEQUENCE [LARGE SCALE GENOMIC DNA]</scope>
    <source>
        <strain evidence="2 3">KCTC42998</strain>
    </source>
</reference>
<proteinExistence type="predicted"/>
<dbReference type="EMBL" id="RQJP01000004">
    <property type="protein sequence ID" value="RRB12747.1"/>
    <property type="molecule type" value="Genomic_DNA"/>
</dbReference>
<feature type="transmembrane region" description="Helical" evidence="1">
    <location>
        <begin position="28"/>
        <end position="46"/>
    </location>
</feature>
<gene>
    <name evidence="2" type="ORF">EHT87_21445</name>
</gene>
<keyword evidence="3" id="KW-1185">Reference proteome</keyword>
<accession>A0A3P1CHJ9</accession>
<dbReference type="OrthoDB" id="1161162at2"/>
<sequence length="140" mass="15682">MKTNKQPVRREGSDSLVVSEKHTDKIQAVLTGIFFILVTGFAISGLKFNPILINQESLMQGTAYSALVVLGTAIELMLVCLAGGIASLLYPYLRIFKERFGLTYFCFLVMEALFMLGMNTLIYSYVFFKSEVIPRKMAFA</sequence>
<dbReference type="AlphaFoldDB" id="A0A3P1CHJ9"/>
<keyword evidence="1" id="KW-0812">Transmembrane</keyword>